<feature type="transmembrane region" description="Helical" evidence="1">
    <location>
        <begin position="36"/>
        <end position="56"/>
    </location>
</feature>
<proteinExistence type="predicted"/>
<accession>A0ABZ1BWT0</accession>
<keyword evidence="1" id="KW-1133">Transmembrane helix</keyword>
<keyword evidence="1" id="KW-0472">Membrane</keyword>
<dbReference type="RefSeq" id="WP_324716533.1">
    <property type="nucleotide sequence ID" value="NZ_CP141615.1"/>
</dbReference>
<evidence type="ECO:0000256" key="1">
    <source>
        <dbReference type="SAM" id="Phobius"/>
    </source>
</evidence>
<keyword evidence="1" id="KW-0812">Transmembrane</keyword>
<evidence type="ECO:0000313" key="2">
    <source>
        <dbReference type="EMBL" id="WRP17261.1"/>
    </source>
</evidence>
<feature type="transmembrane region" description="Helical" evidence="1">
    <location>
        <begin position="123"/>
        <end position="143"/>
    </location>
</feature>
<dbReference type="EMBL" id="CP141615">
    <property type="protein sequence ID" value="WRP17261.1"/>
    <property type="molecule type" value="Genomic_DNA"/>
</dbReference>
<feature type="transmembrane region" description="Helical" evidence="1">
    <location>
        <begin position="68"/>
        <end position="87"/>
    </location>
</feature>
<keyword evidence="3" id="KW-1185">Reference proteome</keyword>
<dbReference type="Proteomes" id="UP001332192">
    <property type="component" value="Chromosome"/>
</dbReference>
<name>A0ABZ1BWT0_9FIRM</name>
<gene>
    <name evidence="2" type="ORF">U7230_14445</name>
</gene>
<protein>
    <submittedName>
        <fullName evidence="2">YwiC-like family protein</fullName>
    </submittedName>
</protein>
<feature type="transmembrane region" description="Helical" evidence="1">
    <location>
        <begin position="149"/>
        <end position="166"/>
    </location>
</feature>
<feature type="transmembrane region" description="Helical" evidence="1">
    <location>
        <begin position="187"/>
        <end position="205"/>
    </location>
</feature>
<sequence length="247" mass="27066">MAVREALRAVLPREHGVWFMWLVPLALGAALSRFTWVHLLLLFAALAFHLGSSALLEAARGGRHRARLSTWAGGLAGLGVLLMGYPVWRWPVLMLFGGAAAALLAAQWALVRLQRERMLVSDALAIGGLQLWGPISYLVGGGTLDRTAWMLWTLTFAFFLGTAFHVRTLFRERGDVRYKWLSNGAHLALLAVPAALGVPEVGVAYVPSALRAWATPLGRKVRPVVAGVVEIANSVAFALLFLWLWRR</sequence>
<dbReference type="Pfam" id="PF14256">
    <property type="entry name" value="YwiC"/>
    <property type="match status" value="1"/>
</dbReference>
<reference evidence="2 3" key="1">
    <citation type="journal article" date="2024" name="Front. Microbiol.">
        <title>Novel thermophilic genera Geochorda gen. nov. and Carboxydochorda gen. nov. from the deep terrestrial subsurface reveal the ecophysiological diversity in the class Limnochordia.</title>
        <authorList>
            <person name="Karnachuk O.V."/>
            <person name="Lukina A.P."/>
            <person name="Avakyan M.R."/>
            <person name="Kadnikov V.V."/>
            <person name="Begmatov S."/>
            <person name="Beletsky A.V."/>
            <person name="Vlasova K.G."/>
            <person name="Novikov A.A."/>
            <person name="Shcherbakova V.A."/>
            <person name="Mardanov A.V."/>
            <person name="Ravin N.V."/>
        </authorList>
    </citation>
    <scope>NUCLEOTIDE SEQUENCE [LARGE SCALE GENOMIC DNA]</scope>
    <source>
        <strain evidence="2 3">L945</strain>
    </source>
</reference>
<evidence type="ECO:0000313" key="3">
    <source>
        <dbReference type="Proteomes" id="UP001332192"/>
    </source>
</evidence>
<feature type="transmembrane region" description="Helical" evidence="1">
    <location>
        <begin position="93"/>
        <end position="111"/>
    </location>
</feature>
<organism evidence="2 3">
    <name type="scientific">Carboxydichorda subterranea</name>
    <dbReference type="NCBI Taxonomy" id="3109565"/>
    <lineage>
        <taxon>Bacteria</taxon>
        <taxon>Bacillati</taxon>
        <taxon>Bacillota</taxon>
        <taxon>Limnochordia</taxon>
        <taxon>Limnochordales</taxon>
        <taxon>Geochordaceae</taxon>
        <taxon>Carboxydichorda</taxon>
    </lineage>
</organism>
<feature type="transmembrane region" description="Helical" evidence="1">
    <location>
        <begin position="225"/>
        <end position="245"/>
    </location>
</feature>
<dbReference type="InterPro" id="IPR025576">
    <property type="entry name" value="YwiC"/>
</dbReference>